<accession>A0A261EQS9</accession>
<sequence length="194" mass="21950">MTRQTKNISEKLVDTVANRIVIPVTESTEPALAASLTLFVTVSNEQRTVKLPIRVVDIATKLGLIVESLPLDEGLDGMLIKDKPNQPFKAVYNCYQPTVRQRFTLAHEIGHYIRQYQEWPVDKITAEPEHRDRNSSLGFDPNEIWANGFAAALLMPAPIVRKYWAEGKTDADMAKKFEVSESSMTFRRTNLGLF</sequence>
<feature type="domain" description="IrrE N-terminal-like" evidence="1">
    <location>
        <begin position="92"/>
        <end position="187"/>
    </location>
</feature>
<dbReference type="InterPro" id="IPR010359">
    <property type="entry name" value="IrrE_HExxH"/>
</dbReference>
<evidence type="ECO:0000313" key="2">
    <source>
        <dbReference type="EMBL" id="OZG49209.1"/>
    </source>
</evidence>
<name>A0A261EQS9_9BIFI</name>
<dbReference type="PANTHER" id="PTHR43236:SF2">
    <property type="entry name" value="BLL0069 PROTEIN"/>
    <property type="match status" value="1"/>
</dbReference>
<protein>
    <submittedName>
        <fullName evidence="2">Toxin-antitoxin system toxin component</fullName>
    </submittedName>
</protein>
<dbReference type="PANTHER" id="PTHR43236">
    <property type="entry name" value="ANTITOXIN HIGA1"/>
    <property type="match status" value="1"/>
</dbReference>
<gene>
    <name evidence="2" type="ORF">BOCO_1018</name>
</gene>
<keyword evidence="3" id="KW-1185">Reference proteome</keyword>
<reference evidence="2 3" key="1">
    <citation type="journal article" date="2017" name="BMC Genomics">
        <title>Comparative genomic and phylogenomic analyses of the Bifidobacteriaceae family.</title>
        <authorList>
            <person name="Lugli G.A."/>
            <person name="Milani C."/>
            <person name="Turroni F."/>
            <person name="Duranti S."/>
            <person name="Mancabelli L."/>
            <person name="Mangifesta M."/>
            <person name="Ferrario C."/>
            <person name="Modesto M."/>
            <person name="Mattarelli P."/>
            <person name="Jiri K."/>
            <person name="van Sinderen D."/>
            <person name="Ventura M."/>
        </authorList>
    </citation>
    <scope>NUCLEOTIDE SEQUENCE [LARGE SCALE GENOMIC DNA]</scope>
    <source>
        <strain evidence="2 3">DSM 22924</strain>
    </source>
</reference>
<evidence type="ECO:0000313" key="3">
    <source>
        <dbReference type="Proteomes" id="UP000216004"/>
    </source>
</evidence>
<organism evidence="2 3">
    <name type="scientific">Bombiscardovia coagulans</name>
    <dbReference type="NCBI Taxonomy" id="686666"/>
    <lineage>
        <taxon>Bacteria</taxon>
        <taxon>Bacillati</taxon>
        <taxon>Actinomycetota</taxon>
        <taxon>Actinomycetes</taxon>
        <taxon>Bifidobacteriales</taxon>
        <taxon>Bifidobacteriaceae</taxon>
        <taxon>Bombiscardovia</taxon>
    </lineage>
</organism>
<dbReference type="EMBL" id="MWWS01000005">
    <property type="protein sequence ID" value="OZG49209.1"/>
    <property type="molecule type" value="Genomic_DNA"/>
</dbReference>
<dbReference type="AlphaFoldDB" id="A0A261EQS9"/>
<evidence type="ECO:0000259" key="1">
    <source>
        <dbReference type="Pfam" id="PF06114"/>
    </source>
</evidence>
<dbReference type="Gene3D" id="1.10.10.2910">
    <property type="match status" value="1"/>
</dbReference>
<dbReference type="InterPro" id="IPR052345">
    <property type="entry name" value="Rad_response_metalloprotease"/>
</dbReference>
<dbReference type="Pfam" id="PF06114">
    <property type="entry name" value="Peptidase_M78"/>
    <property type="match status" value="1"/>
</dbReference>
<dbReference type="Proteomes" id="UP000216004">
    <property type="component" value="Unassembled WGS sequence"/>
</dbReference>
<comment type="caution">
    <text evidence="2">The sequence shown here is derived from an EMBL/GenBank/DDBJ whole genome shotgun (WGS) entry which is preliminary data.</text>
</comment>
<proteinExistence type="predicted"/>